<organism evidence="6 7">
    <name type="scientific">Stegodyphus mimosarum</name>
    <name type="common">African social velvet spider</name>
    <dbReference type="NCBI Taxonomy" id="407821"/>
    <lineage>
        <taxon>Eukaryota</taxon>
        <taxon>Metazoa</taxon>
        <taxon>Ecdysozoa</taxon>
        <taxon>Arthropoda</taxon>
        <taxon>Chelicerata</taxon>
        <taxon>Arachnida</taxon>
        <taxon>Araneae</taxon>
        <taxon>Araneomorphae</taxon>
        <taxon>Entelegynae</taxon>
        <taxon>Eresoidea</taxon>
        <taxon>Eresidae</taxon>
        <taxon>Stegodyphus</taxon>
    </lineage>
</organism>
<evidence type="ECO:0000313" key="6">
    <source>
        <dbReference type="EMBL" id="KFM82042.1"/>
    </source>
</evidence>
<keyword evidence="7" id="KW-1185">Reference proteome</keyword>
<dbReference type="SUPFAM" id="SSF51735">
    <property type="entry name" value="NAD(P)-binding Rossmann-fold domains"/>
    <property type="match status" value="1"/>
</dbReference>
<dbReference type="GO" id="GO:0016491">
    <property type="term" value="F:oxidoreductase activity"/>
    <property type="evidence" value="ECO:0007669"/>
    <property type="project" value="UniProtKB-KW"/>
</dbReference>
<feature type="non-terminal residue" evidence="6">
    <location>
        <position position="210"/>
    </location>
</feature>
<dbReference type="PRINTS" id="PR00081">
    <property type="entry name" value="GDHRDH"/>
</dbReference>
<proteinExistence type="inferred from homology"/>
<keyword evidence="5" id="KW-0472">Membrane</keyword>
<keyword evidence="5" id="KW-1133">Transmembrane helix</keyword>
<name>A0A087UXF3_STEMI</name>
<keyword evidence="2" id="KW-0521">NADP</keyword>
<evidence type="ECO:0000256" key="1">
    <source>
        <dbReference type="ARBA" id="ARBA00006484"/>
    </source>
</evidence>
<evidence type="ECO:0000256" key="5">
    <source>
        <dbReference type="SAM" id="Phobius"/>
    </source>
</evidence>
<dbReference type="FunFam" id="3.40.50.720:FF:000137">
    <property type="entry name" value="Hydroxysteroid (17-beta) dehydrogenase 3"/>
    <property type="match status" value="1"/>
</dbReference>
<dbReference type="EMBL" id="KK122151">
    <property type="protein sequence ID" value="KFM82042.1"/>
    <property type="molecule type" value="Genomic_DNA"/>
</dbReference>
<protein>
    <submittedName>
        <fullName evidence="6">Estradiol 17-beta-dehydrogenase 12</fullName>
    </submittedName>
</protein>
<evidence type="ECO:0000313" key="7">
    <source>
        <dbReference type="Proteomes" id="UP000054359"/>
    </source>
</evidence>
<dbReference type="AlphaFoldDB" id="A0A087UXF3"/>
<dbReference type="PANTHER" id="PTHR43899:SF13">
    <property type="entry name" value="RH59310P"/>
    <property type="match status" value="1"/>
</dbReference>
<gene>
    <name evidence="6" type="ORF">X975_05283</name>
</gene>
<dbReference type="OrthoDB" id="5545019at2759"/>
<dbReference type="CDD" id="cd05356">
    <property type="entry name" value="17beta-HSD1_like_SDR_c"/>
    <property type="match status" value="1"/>
</dbReference>
<keyword evidence="3" id="KW-0560">Oxidoreductase</keyword>
<dbReference type="PIRSF" id="PIRSF000126">
    <property type="entry name" value="11-beta-HSD1"/>
    <property type="match status" value="1"/>
</dbReference>
<evidence type="ECO:0000256" key="3">
    <source>
        <dbReference type="ARBA" id="ARBA00023002"/>
    </source>
</evidence>
<accession>A0A087UXF3</accession>
<evidence type="ECO:0000256" key="4">
    <source>
        <dbReference type="RuleBase" id="RU000363"/>
    </source>
</evidence>
<reference evidence="6 7" key="1">
    <citation type="submission" date="2013-11" db="EMBL/GenBank/DDBJ databases">
        <title>Genome sequencing of Stegodyphus mimosarum.</title>
        <authorList>
            <person name="Bechsgaard J."/>
        </authorList>
    </citation>
    <scope>NUCLEOTIDE SEQUENCE [LARGE SCALE GENOMIC DNA]</scope>
</reference>
<dbReference type="InterPro" id="IPR036291">
    <property type="entry name" value="NAD(P)-bd_dom_sf"/>
</dbReference>
<dbReference type="Gene3D" id="3.40.50.720">
    <property type="entry name" value="NAD(P)-binding Rossmann-like Domain"/>
    <property type="match status" value="1"/>
</dbReference>
<dbReference type="Pfam" id="PF00106">
    <property type="entry name" value="adh_short"/>
    <property type="match status" value="1"/>
</dbReference>
<dbReference type="InterPro" id="IPR002347">
    <property type="entry name" value="SDR_fam"/>
</dbReference>
<dbReference type="GO" id="GO:0005783">
    <property type="term" value="C:endoplasmic reticulum"/>
    <property type="evidence" value="ECO:0007669"/>
    <property type="project" value="TreeGrafter"/>
</dbReference>
<dbReference type="OMA" id="CVATRNN"/>
<dbReference type="InterPro" id="IPR051019">
    <property type="entry name" value="VLCFA-Steroid_DH"/>
</dbReference>
<comment type="similarity">
    <text evidence="1 4">Belongs to the short-chain dehydrogenases/reductases (SDR) family.</text>
</comment>
<dbReference type="PANTHER" id="PTHR43899">
    <property type="entry name" value="RH59310P"/>
    <property type="match status" value="1"/>
</dbReference>
<dbReference type="Proteomes" id="UP000054359">
    <property type="component" value="Unassembled WGS sequence"/>
</dbReference>
<keyword evidence="5" id="KW-0812">Transmembrane</keyword>
<dbReference type="STRING" id="407821.A0A087UXF3"/>
<sequence>MQQILHNYPFLKWIGAIVICFKLFKLCTLLLKVAYPYLRKNFEFRWKELAKWAVITGGTEGIGKAYAEELAERGFNICLISRNIEKLNEVATEIQETYKVSTKIINVDFTAGPEIYNTIKSHLDELDGGVGILVNNVGMSYKYAEYFHAIPGGLKVMMDLIHSNIASCTMMTKLILPQMEERGKGLIINISSLIAVYPTPLLTTYAACKV</sequence>
<evidence type="ECO:0000256" key="2">
    <source>
        <dbReference type="ARBA" id="ARBA00022857"/>
    </source>
</evidence>
<dbReference type="PRINTS" id="PR00080">
    <property type="entry name" value="SDRFAMILY"/>
</dbReference>
<feature type="transmembrane region" description="Helical" evidence="5">
    <location>
        <begin position="13"/>
        <end position="35"/>
    </location>
</feature>